<dbReference type="Proteomes" id="UP000305675">
    <property type="component" value="Unassembled WGS sequence"/>
</dbReference>
<evidence type="ECO:0000313" key="4">
    <source>
        <dbReference type="EMBL" id="TKB53935.1"/>
    </source>
</evidence>
<name>A0A4U1BMG9_9GAMM</name>
<dbReference type="PANTHER" id="PTHR33619">
    <property type="entry name" value="POLYSACCHARIDE EXPORT PROTEIN GFCE-RELATED"/>
    <property type="match status" value="1"/>
</dbReference>
<dbReference type="Gene3D" id="3.10.560.10">
    <property type="entry name" value="Outer membrane lipoprotein wza domain like"/>
    <property type="match status" value="6"/>
</dbReference>
<gene>
    <name evidence="4" type="ORF">FCL42_13340</name>
</gene>
<protein>
    <submittedName>
        <fullName evidence="4">Sugar transporter</fullName>
    </submittedName>
</protein>
<keyword evidence="5" id="KW-1185">Reference proteome</keyword>
<keyword evidence="4" id="KW-0762">Sugar transport</keyword>
<evidence type="ECO:0000313" key="5">
    <source>
        <dbReference type="Proteomes" id="UP000305675"/>
    </source>
</evidence>
<evidence type="ECO:0000256" key="1">
    <source>
        <dbReference type="ARBA" id="ARBA00022729"/>
    </source>
</evidence>
<feature type="domain" description="Soluble ligand binding" evidence="3">
    <location>
        <begin position="679"/>
        <end position="712"/>
    </location>
</feature>
<dbReference type="InterPro" id="IPR019554">
    <property type="entry name" value="Soluble_ligand-bd"/>
</dbReference>
<dbReference type="EMBL" id="SWCJ01000010">
    <property type="protein sequence ID" value="TKB53935.1"/>
    <property type="molecule type" value="Genomic_DNA"/>
</dbReference>
<dbReference type="InterPro" id="IPR003715">
    <property type="entry name" value="Poly_export_N"/>
</dbReference>
<accession>A0A4U1BMG9</accession>
<dbReference type="Gene3D" id="3.30.1950.10">
    <property type="entry name" value="wza like domain"/>
    <property type="match status" value="1"/>
</dbReference>
<evidence type="ECO:0000259" key="3">
    <source>
        <dbReference type="Pfam" id="PF10531"/>
    </source>
</evidence>
<keyword evidence="1" id="KW-0732">Signal</keyword>
<feature type="domain" description="Soluble ligand binding" evidence="3">
    <location>
        <begin position="807"/>
        <end position="856"/>
    </location>
</feature>
<comment type="caution">
    <text evidence="4">The sequence shown here is derived from an EMBL/GenBank/DDBJ whole genome shotgun (WGS) entry which is preliminary data.</text>
</comment>
<feature type="domain" description="Soluble ligand binding" evidence="3">
    <location>
        <begin position="289"/>
        <end position="333"/>
    </location>
</feature>
<proteinExistence type="predicted"/>
<evidence type="ECO:0000259" key="2">
    <source>
        <dbReference type="Pfam" id="PF02563"/>
    </source>
</evidence>
<sequence length="912" mass="101245">MKHNLTSYLSRLWAFVVLAVAIPAAAVNVTPQMMEQFQNLPPSQQQALAQQYGIDPSMLQQMQTQSTGQIQQPNQPLVNPVWNQQNEQFEAEKAEDELTEELKPFGYELFEGVPTTFAPVTDVPVPQDYRLGPGDTLVVQLFGKDNRDYRLQVDRQGVIQFPELGPINLSGLSFEDAKALLVERVSRQMIGQSVYVSMGELRSIRIFVAGDANNPGSYTVSSLSSASQALFVAGGIKEIGSLRNIQVKRAGKLVGHFDVYDLLMRGDASGDVPLQSGDVVFIPPVGATVAVEGDVRRPAIYELVGNETMSDLVSMAGGLKPGAYPKASVVERFNSAYRKQAVNVDLTSQSGLKAQAKDGDRLLVRSTNERFDETITIMGAVSRPGVYQWQQGQRVSDLLPSLRSDLRSQAFVDYALIIREVNFRGDIEVLGFNLAEAIGQPNSKENLTLQGDDVLMVFNQRDDVVDRRELAKFFNKVQEDQELLNKSKQQELPLLSQQQYLLQNQSNNAVARTEIAGVALNEEEVQKDQEEIEELRSKLLLTLFDNPALIKLSPQLTREELLLGVIAKLENQADYSNSSQVVGVVGEVYFPGVYPLVKNGHIDDLIAMAGGLKESAFLLQAELTRSSSNAYAQGGTEHIQVALEALLKGHNESNYALQSKDRLNIFSQPDWQENPTIELKGEVRFPGVYSIQKGETLYEVLARAGGFTDYAYPFGAVFTRESMRKQEQLEMRRVTERLRKELANRLLSESGNFASVSDTQVMLAELEKVEAVGRLVIDAKSIEQNNKKADIVVENGDLLYIPPKREIVAVMGEVQHPTSHRFDASMSLDDYLRMSGGQTERADSGRMYIVRADGSVVLPERSYWFDSEQQLKPGDTIIVPLETNYKDGLTLWSQVTSIIYNTAVALSALNIL</sequence>
<reference evidence="4 5" key="1">
    <citation type="submission" date="2019-04" db="EMBL/GenBank/DDBJ databases">
        <authorList>
            <person name="Hwang J.C."/>
        </authorList>
    </citation>
    <scope>NUCLEOTIDE SEQUENCE [LARGE SCALE GENOMIC DNA]</scope>
    <source>
        <strain evidence="4 5">IMCC35002</strain>
    </source>
</reference>
<dbReference type="GO" id="GO:0015159">
    <property type="term" value="F:polysaccharide transmembrane transporter activity"/>
    <property type="evidence" value="ECO:0007669"/>
    <property type="project" value="InterPro"/>
</dbReference>
<feature type="domain" description="Soluble ligand binding" evidence="3">
    <location>
        <begin position="581"/>
        <end position="616"/>
    </location>
</feature>
<dbReference type="AlphaFoldDB" id="A0A4U1BMG9"/>
<dbReference type="RefSeq" id="WP_136863917.1">
    <property type="nucleotide sequence ID" value="NZ_SWCJ01000010.1"/>
</dbReference>
<feature type="domain" description="Polysaccharide export protein N-terminal" evidence="2">
    <location>
        <begin position="124"/>
        <end position="198"/>
    </location>
</feature>
<dbReference type="Pfam" id="PF02563">
    <property type="entry name" value="Poly_export"/>
    <property type="match status" value="1"/>
</dbReference>
<dbReference type="OrthoDB" id="9808948at2"/>
<dbReference type="InterPro" id="IPR049712">
    <property type="entry name" value="Poly_export"/>
</dbReference>
<organism evidence="4 5">
    <name type="scientific">Ferrimonas aestuarii</name>
    <dbReference type="NCBI Taxonomy" id="2569539"/>
    <lineage>
        <taxon>Bacteria</taxon>
        <taxon>Pseudomonadati</taxon>
        <taxon>Pseudomonadota</taxon>
        <taxon>Gammaproteobacteria</taxon>
        <taxon>Alteromonadales</taxon>
        <taxon>Ferrimonadaceae</taxon>
        <taxon>Ferrimonas</taxon>
    </lineage>
</organism>
<dbReference type="PANTHER" id="PTHR33619:SF3">
    <property type="entry name" value="POLYSACCHARIDE EXPORT PROTEIN GFCE-RELATED"/>
    <property type="match status" value="1"/>
</dbReference>
<keyword evidence="4" id="KW-0813">Transport</keyword>
<feature type="domain" description="Soluble ligand binding" evidence="3">
    <location>
        <begin position="206"/>
        <end position="251"/>
    </location>
</feature>
<dbReference type="Pfam" id="PF10531">
    <property type="entry name" value="SLBB"/>
    <property type="match status" value="5"/>
</dbReference>